<gene>
    <name evidence="8" type="primary">wzx</name>
    <name evidence="9" type="ORF">NCTC9617_06328</name>
</gene>
<accession>A0A193SE74</accession>
<feature type="transmembrane region" description="Helical" evidence="7">
    <location>
        <begin position="51"/>
        <end position="73"/>
    </location>
</feature>
<dbReference type="AlphaFoldDB" id="A0A193SE74"/>
<reference evidence="8" key="1">
    <citation type="submission" date="2016-02" db="EMBL/GenBank/DDBJ databases">
        <authorList>
            <person name="Wen L."/>
            <person name="He K."/>
            <person name="Yang H."/>
        </authorList>
    </citation>
    <scope>NUCLEOTIDE SEQUENCE</scope>
    <source>
        <strain evidence="8">NCTC20110</strain>
    </source>
</reference>
<reference evidence="8" key="2">
    <citation type="submission" date="2016-06" db="EMBL/GenBank/DDBJ databases">
        <title>Towards a vaccine: An investigation of Klebsiella pneumoniae surface antigens.</title>
        <authorList>
            <person name="Follador R."/>
            <person name="Heinz E."/>
            <person name="Wyres K.L."/>
            <person name="Ellington M.J."/>
            <person name="Kowarik M."/>
            <person name="Holt K.E."/>
            <person name="Thomson N.R."/>
        </authorList>
    </citation>
    <scope>NUCLEOTIDE SEQUENCE</scope>
    <source>
        <strain evidence="8">NCTC20110</strain>
    </source>
</reference>
<evidence type="ECO:0000256" key="7">
    <source>
        <dbReference type="SAM" id="Phobius"/>
    </source>
</evidence>
<dbReference type="InterPro" id="IPR050833">
    <property type="entry name" value="Poly_Biosynth_Transport"/>
</dbReference>
<feature type="transmembrane region" description="Helical" evidence="7">
    <location>
        <begin position="127"/>
        <end position="146"/>
    </location>
</feature>
<name>A0A193SE74_KLEPN</name>
<evidence type="ECO:0000313" key="10">
    <source>
        <dbReference type="Proteomes" id="UP000255167"/>
    </source>
</evidence>
<feature type="transmembrane region" description="Helical" evidence="7">
    <location>
        <begin position="345"/>
        <end position="365"/>
    </location>
</feature>
<feature type="transmembrane region" description="Helical" evidence="7">
    <location>
        <begin position="306"/>
        <end position="325"/>
    </location>
</feature>
<keyword evidence="4 7" id="KW-1133">Transmembrane helix</keyword>
<dbReference type="EMBL" id="UGNC01000005">
    <property type="protein sequence ID" value="STW49689.1"/>
    <property type="molecule type" value="Genomic_DNA"/>
</dbReference>
<evidence type="ECO:0000256" key="1">
    <source>
        <dbReference type="ARBA" id="ARBA00004651"/>
    </source>
</evidence>
<keyword evidence="2" id="KW-1003">Cell membrane</keyword>
<protein>
    <recommendedName>
        <fullName evidence="6">Putative O-antigen transporter</fullName>
    </recommendedName>
</protein>
<reference evidence="9 10" key="3">
    <citation type="submission" date="2018-06" db="EMBL/GenBank/DDBJ databases">
        <authorList>
            <consortium name="Pathogen Informatics"/>
            <person name="Doyle S."/>
        </authorList>
    </citation>
    <scope>NUCLEOTIDE SEQUENCE [LARGE SCALE GENOMIC DNA]</scope>
    <source>
        <strain evidence="9 10">NCTC9617</strain>
    </source>
</reference>
<feature type="transmembrane region" description="Helical" evidence="7">
    <location>
        <begin position="12"/>
        <end position="31"/>
    </location>
</feature>
<keyword evidence="3 7" id="KW-0812">Transmembrane</keyword>
<feature type="transmembrane region" description="Helical" evidence="7">
    <location>
        <begin position="404"/>
        <end position="426"/>
    </location>
</feature>
<feature type="transmembrane region" description="Helical" evidence="7">
    <location>
        <begin position="243"/>
        <end position="267"/>
    </location>
</feature>
<feature type="transmembrane region" description="Helical" evidence="7">
    <location>
        <begin position="185"/>
        <end position="204"/>
    </location>
</feature>
<evidence type="ECO:0000256" key="4">
    <source>
        <dbReference type="ARBA" id="ARBA00022989"/>
    </source>
</evidence>
<evidence type="ECO:0000256" key="2">
    <source>
        <dbReference type="ARBA" id="ARBA00022475"/>
    </source>
</evidence>
<dbReference type="PANTHER" id="PTHR30250">
    <property type="entry name" value="PST FAMILY PREDICTED COLANIC ACID TRANSPORTER"/>
    <property type="match status" value="1"/>
</dbReference>
<evidence type="ECO:0000256" key="5">
    <source>
        <dbReference type="ARBA" id="ARBA00023136"/>
    </source>
</evidence>
<feature type="transmembrane region" description="Helical" evidence="7">
    <location>
        <begin position="85"/>
        <end position="107"/>
    </location>
</feature>
<feature type="transmembrane region" description="Helical" evidence="7">
    <location>
        <begin position="377"/>
        <end position="398"/>
    </location>
</feature>
<organism evidence="8">
    <name type="scientific">Klebsiella pneumoniae</name>
    <dbReference type="NCBI Taxonomy" id="573"/>
    <lineage>
        <taxon>Bacteria</taxon>
        <taxon>Pseudomonadati</taxon>
        <taxon>Pseudomonadota</taxon>
        <taxon>Gammaproteobacteria</taxon>
        <taxon>Enterobacterales</taxon>
        <taxon>Enterobacteriaceae</taxon>
        <taxon>Klebsiella/Raoultella group</taxon>
        <taxon>Klebsiella</taxon>
        <taxon>Klebsiella pneumoniae complex</taxon>
    </lineage>
</organism>
<dbReference type="PANTHER" id="PTHR30250:SF11">
    <property type="entry name" value="O-ANTIGEN TRANSPORTER-RELATED"/>
    <property type="match status" value="1"/>
</dbReference>
<evidence type="ECO:0000313" key="8">
    <source>
        <dbReference type="EMBL" id="CZQ24184.1"/>
    </source>
</evidence>
<evidence type="ECO:0000256" key="3">
    <source>
        <dbReference type="ARBA" id="ARBA00022692"/>
    </source>
</evidence>
<sequence length="436" mass="49414">MNKRILSMLLSQGFGLAINVIEKLLIVPLFIHSWGLAKFGEWILIRTIPNLLLTTDVGIASHAGNAISVAIIKKEYNAAAHVIKLSVFLIFLLLSIILVFGIGQFFFDLRSFLGIADSDVNLITYSVLFMSLHAGMILCSQILCSLGRATERYHIYNALSQFTRFLEIAFVCIVLITGGDIVEASIAYLLARLIVITIMISLLIKQLKFIKIEIFNAKVSLGQFFTFIKQSIPYAGIPFSQAVFLQGSSVIISSFYGPAVLAFVTVIRNTSRFMVMFSSLLGKSIWAELSRLWAEEKYKEFNRVFLKFNVVNFAILFMASVILVFGYDYFCQWFQLKDVATKQDYILYLVVSLHSLLIAISYYNSVSLLSTERHQKYAKIIMLNAILTTALFWLLSVLTDSLTWAYVLAFCITEMVIALWLLLISLNKNYLREREI</sequence>
<dbReference type="EMBL" id="LT174541">
    <property type="protein sequence ID" value="CZQ24184.1"/>
    <property type="molecule type" value="Genomic_DNA"/>
</dbReference>
<proteinExistence type="predicted"/>
<dbReference type="GO" id="GO:0005886">
    <property type="term" value="C:plasma membrane"/>
    <property type="evidence" value="ECO:0007669"/>
    <property type="project" value="UniProtKB-SubCell"/>
</dbReference>
<keyword evidence="5 7" id="KW-0472">Membrane</keyword>
<feature type="transmembrane region" description="Helical" evidence="7">
    <location>
        <begin position="158"/>
        <end position="179"/>
    </location>
</feature>
<evidence type="ECO:0000313" key="9">
    <source>
        <dbReference type="EMBL" id="STW49689.1"/>
    </source>
</evidence>
<dbReference type="Proteomes" id="UP000255167">
    <property type="component" value="Unassembled WGS sequence"/>
</dbReference>
<comment type="subcellular location">
    <subcellularLocation>
        <location evidence="1">Cell membrane</location>
        <topology evidence="1">Multi-pass membrane protein</topology>
    </subcellularLocation>
</comment>
<evidence type="ECO:0000256" key="6">
    <source>
        <dbReference type="ARBA" id="ARBA00049738"/>
    </source>
</evidence>